<comment type="caution">
    <text evidence="2">The sequence shown here is derived from an EMBL/GenBank/DDBJ whole genome shotgun (WGS) entry which is preliminary data.</text>
</comment>
<feature type="region of interest" description="Disordered" evidence="1">
    <location>
        <begin position="67"/>
        <end position="97"/>
    </location>
</feature>
<keyword evidence="3" id="KW-1185">Reference proteome</keyword>
<dbReference type="Proteomes" id="UP001331515">
    <property type="component" value="Unassembled WGS sequence"/>
</dbReference>
<evidence type="ECO:0000313" key="2">
    <source>
        <dbReference type="EMBL" id="KAK5916247.1"/>
    </source>
</evidence>
<dbReference type="AlphaFoldDB" id="A0AAN8D6J4"/>
<sequence>MDSADSENLRSAIRSQGARLNLQDEQLTAVCQGVRELSDRHEGFQSSIGSQVCQLADQIQQLVAHLNPQRSATPLPASDPATAPGPVPATVPTPLPSVPHLSRPERFSGDSDNCRAFLVQCGLHFELQASSFQSERAKVAYIVSHLTGLRRSGLEIPQSVIP</sequence>
<name>A0AAN8D6J4_CHAGU</name>
<evidence type="ECO:0000313" key="3">
    <source>
        <dbReference type="Proteomes" id="UP001331515"/>
    </source>
</evidence>
<gene>
    <name evidence="2" type="ORF">CgunFtcFv8_011250</name>
</gene>
<evidence type="ECO:0000256" key="1">
    <source>
        <dbReference type="SAM" id="MobiDB-lite"/>
    </source>
</evidence>
<proteinExistence type="predicted"/>
<accession>A0AAN8D6J4</accession>
<reference evidence="2 3" key="1">
    <citation type="journal article" date="2023" name="Mol. Biol. Evol.">
        <title>Genomics of Secondarily Temperate Adaptation in the Only Non-Antarctic Icefish.</title>
        <authorList>
            <person name="Rivera-Colon A.G."/>
            <person name="Rayamajhi N."/>
            <person name="Minhas B.F."/>
            <person name="Madrigal G."/>
            <person name="Bilyk K.T."/>
            <person name="Yoon V."/>
            <person name="Hune M."/>
            <person name="Gregory S."/>
            <person name="Cheng C.H.C."/>
            <person name="Catchen J.M."/>
        </authorList>
    </citation>
    <scope>NUCLEOTIDE SEQUENCE [LARGE SCALE GENOMIC DNA]</scope>
    <source>
        <tissue evidence="2">White muscle</tissue>
    </source>
</reference>
<dbReference type="EMBL" id="JAURVH010001526">
    <property type="protein sequence ID" value="KAK5916247.1"/>
    <property type="molecule type" value="Genomic_DNA"/>
</dbReference>
<organism evidence="2 3">
    <name type="scientific">Champsocephalus gunnari</name>
    <name type="common">Mackerel icefish</name>
    <dbReference type="NCBI Taxonomy" id="52237"/>
    <lineage>
        <taxon>Eukaryota</taxon>
        <taxon>Metazoa</taxon>
        <taxon>Chordata</taxon>
        <taxon>Craniata</taxon>
        <taxon>Vertebrata</taxon>
        <taxon>Euteleostomi</taxon>
        <taxon>Actinopterygii</taxon>
        <taxon>Neopterygii</taxon>
        <taxon>Teleostei</taxon>
        <taxon>Neoteleostei</taxon>
        <taxon>Acanthomorphata</taxon>
        <taxon>Eupercaria</taxon>
        <taxon>Perciformes</taxon>
        <taxon>Notothenioidei</taxon>
        <taxon>Channichthyidae</taxon>
        <taxon>Champsocephalus</taxon>
    </lineage>
</organism>
<protein>
    <submittedName>
        <fullName evidence="2">Uncharacterized protein</fullName>
    </submittedName>
</protein>
<feature type="compositionally biased region" description="Pro residues" evidence="1">
    <location>
        <begin position="83"/>
        <end position="97"/>
    </location>
</feature>